<evidence type="ECO:0000313" key="3">
    <source>
        <dbReference type="Proteomes" id="UP000294947"/>
    </source>
</evidence>
<keyword evidence="2" id="KW-0418">Kinase</keyword>
<protein>
    <submittedName>
        <fullName evidence="2">Serine/threonine protein kinase</fullName>
    </submittedName>
</protein>
<keyword evidence="2" id="KW-0723">Serine/threonine-protein kinase</keyword>
<dbReference type="InterPro" id="IPR029058">
    <property type="entry name" value="AB_hydrolase_fold"/>
</dbReference>
<dbReference type="RefSeq" id="WP_132488795.1">
    <property type="nucleotide sequence ID" value="NZ_SMKW01000034.1"/>
</dbReference>
<proteinExistence type="predicted"/>
<gene>
    <name evidence="2" type="ORF">E1288_24235</name>
</gene>
<feature type="region of interest" description="Disordered" evidence="1">
    <location>
        <begin position="93"/>
        <end position="123"/>
    </location>
</feature>
<evidence type="ECO:0000256" key="1">
    <source>
        <dbReference type="SAM" id="MobiDB-lite"/>
    </source>
</evidence>
<comment type="caution">
    <text evidence="2">The sequence shown here is derived from an EMBL/GenBank/DDBJ whole genome shotgun (WGS) entry which is preliminary data.</text>
</comment>
<sequence length="439" mass="47343">MESHLGDVPYWEVEFDARGVPRQGGNLPETTATAGLRELFVFSHGWNSSFGGARDLYSTMFGLIAGMLSAEQRANAGFVGVLWPALLFPEDAPADTGPPVPRSSATHDLGALASPQPTGEMSTGADLAKSLAPAFPNQEERLEQIGQLLDRQPQDRDRLLEFLRLARGLVTTSSNAPEDAGEAAVLSAPPGRVFDAMAALAPVDGGSEQAFNPFGRMWRGAREALRVLSYYEMKERAGVVGRDGLGPLLGQLAHTIPGVRVHLLGHSFGARLVSFALGGLPPERRGANSPVKSLYLLQGAFSHFAFAPRAPVRDGAGVLADCADRVDGPLVCTFSEADRAVGWWYPNASRLAWQGAELVDRINYRWGAMGYDGYQQSGAQTVTMAQQGTDYGFQPGMFYRLDANDVIKRNLSWFAQAHCDIRHPEVAWAAASAARSLCR</sequence>
<dbReference type="AlphaFoldDB" id="A0A4R4YLB2"/>
<evidence type="ECO:0000313" key="2">
    <source>
        <dbReference type="EMBL" id="TDD44242.1"/>
    </source>
</evidence>
<name>A0A4R4YLB2_9PSEU</name>
<dbReference type="Proteomes" id="UP000294947">
    <property type="component" value="Unassembled WGS sequence"/>
</dbReference>
<dbReference type="OrthoDB" id="280053at2"/>
<dbReference type="SUPFAM" id="SSF53474">
    <property type="entry name" value="alpha/beta-Hydrolases"/>
    <property type="match status" value="1"/>
</dbReference>
<reference evidence="2 3" key="1">
    <citation type="submission" date="2019-03" db="EMBL/GenBank/DDBJ databases">
        <title>Draft genome sequences of novel Actinobacteria.</title>
        <authorList>
            <person name="Sahin N."/>
            <person name="Ay H."/>
            <person name="Saygin H."/>
        </authorList>
    </citation>
    <scope>NUCLEOTIDE SEQUENCE [LARGE SCALE GENOMIC DNA]</scope>
    <source>
        <strain evidence="2 3">7K502</strain>
    </source>
</reference>
<keyword evidence="3" id="KW-1185">Reference proteome</keyword>
<organism evidence="2 3">
    <name type="scientific">Saccharopolyspora elongata</name>
    <dbReference type="NCBI Taxonomy" id="2530387"/>
    <lineage>
        <taxon>Bacteria</taxon>
        <taxon>Bacillati</taxon>
        <taxon>Actinomycetota</taxon>
        <taxon>Actinomycetes</taxon>
        <taxon>Pseudonocardiales</taxon>
        <taxon>Pseudonocardiaceae</taxon>
        <taxon>Saccharopolyspora</taxon>
    </lineage>
</organism>
<dbReference type="GO" id="GO:0004674">
    <property type="term" value="F:protein serine/threonine kinase activity"/>
    <property type="evidence" value="ECO:0007669"/>
    <property type="project" value="UniProtKB-KW"/>
</dbReference>
<dbReference type="EMBL" id="SMKW01000034">
    <property type="protein sequence ID" value="TDD44242.1"/>
    <property type="molecule type" value="Genomic_DNA"/>
</dbReference>
<keyword evidence="2" id="KW-0808">Transferase</keyword>
<accession>A0A4R4YLB2</accession>